<accession>A0ABU7SZT5</accession>
<dbReference type="SUPFAM" id="SSF56747">
    <property type="entry name" value="Prim-pol domain"/>
    <property type="match status" value="1"/>
</dbReference>
<evidence type="ECO:0000259" key="1">
    <source>
        <dbReference type="SMART" id="SM00942"/>
    </source>
</evidence>
<feature type="domain" description="DNA primase/polymerase bifunctional N-terminal" evidence="2">
    <location>
        <begin position="9"/>
        <end position="176"/>
    </location>
</feature>
<dbReference type="Pfam" id="PF09250">
    <property type="entry name" value="Prim-Pol"/>
    <property type="match status" value="1"/>
</dbReference>
<dbReference type="RefSeq" id="WP_331243785.1">
    <property type="nucleotide sequence ID" value="NZ_JAQSGJ010000021.1"/>
</dbReference>
<dbReference type="Proteomes" id="UP001330016">
    <property type="component" value="Unassembled WGS sequence"/>
</dbReference>
<name>A0ABU7SZT5_9LACO</name>
<dbReference type="InterPro" id="IPR014820">
    <property type="entry name" value="PriCT_1"/>
</dbReference>
<organism evidence="3 4">
    <name type="scientific">Schleiferilactobacillus harbinensis</name>
    <dbReference type="NCBI Taxonomy" id="304207"/>
    <lineage>
        <taxon>Bacteria</taxon>
        <taxon>Bacillati</taxon>
        <taxon>Bacillota</taxon>
        <taxon>Bacilli</taxon>
        <taxon>Lactobacillales</taxon>
        <taxon>Lactobacillaceae</taxon>
        <taxon>Schleiferilactobacillus</taxon>
    </lineage>
</organism>
<protein>
    <submittedName>
        <fullName evidence="3">Bifunctional DNA primase/polymerase</fullName>
    </submittedName>
</protein>
<proteinExistence type="predicted"/>
<comment type="caution">
    <text evidence="3">The sequence shown here is derived from an EMBL/GenBank/DDBJ whole genome shotgun (WGS) entry which is preliminary data.</text>
</comment>
<dbReference type="EMBL" id="JAQSGK010000021">
    <property type="protein sequence ID" value="MEE6715847.1"/>
    <property type="molecule type" value="Genomic_DNA"/>
</dbReference>
<dbReference type="InterPro" id="IPR015330">
    <property type="entry name" value="DNA_primase/pol_bifunc_N"/>
</dbReference>
<evidence type="ECO:0000259" key="2">
    <source>
        <dbReference type="SMART" id="SM00943"/>
    </source>
</evidence>
<evidence type="ECO:0000313" key="4">
    <source>
        <dbReference type="Proteomes" id="UP001330016"/>
    </source>
</evidence>
<feature type="domain" description="Primase C-terminal 1" evidence="1">
    <location>
        <begin position="205"/>
        <end position="271"/>
    </location>
</feature>
<keyword evidence="4" id="KW-1185">Reference proteome</keyword>
<dbReference type="SMART" id="SM00942">
    <property type="entry name" value="PriCT_1"/>
    <property type="match status" value="1"/>
</dbReference>
<evidence type="ECO:0000313" key="3">
    <source>
        <dbReference type="EMBL" id="MEE6715847.1"/>
    </source>
</evidence>
<dbReference type="Pfam" id="PF08708">
    <property type="entry name" value="PriCT_1"/>
    <property type="match status" value="1"/>
</dbReference>
<reference evidence="3 4" key="1">
    <citation type="submission" date="2023-02" db="EMBL/GenBank/DDBJ databases">
        <title>The predominant lactic acid bacteria and yeasts involved in the spontaneous fermentation of millet during the production of the traditional porridge Hausa koko in Ghana.</title>
        <authorList>
            <person name="Atter A."/>
            <person name="Diaz M."/>
        </authorList>
    </citation>
    <scope>NUCLEOTIDE SEQUENCE [LARGE SCALE GENOMIC DNA]</scope>
    <source>
        <strain evidence="3 4">FI11640</strain>
    </source>
</reference>
<dbReference type="SMART" id="SM00943">
    <property type="entry name" value="Prim-Pol"/>
    <property type="match status" value="1"/>
</dbReference>
<gene>
    <name evidence="3" type="ORF">PS435_08245</name>
</gene>
<sequence length="279" mass="30499">MTLSTLDWALAYQKNGFAVYPLVPGDRIPLKGSHGYKDATRDPERAKEWWGQHPAYNIGLSLVDRGILVLDIDRGHASGSDGVATIAAQYEKGMERLPDDTYIEHTPRGGLHYFLSYPKDLHITANTNLFASNGEDTGVDYNALGVPVSPSQRSGGQYKPVEGRKLAGIRAAPNWVLAAIQSQNRPNVNFGAFGRRKTWAGKLLDEMVAGAESGQRNSYLTRIAGKLFASTADPESIWAIMQEVNAAHVDPPLPDKELAGIFTSIAKRETRKGQLNGRN</sequence>
<dbReference type="CDD" id="cd04859">
    <property type="entry name" value="Prim_Pol"/>
    <property type="match status" value="1"/>
</dbReference>